<feature type="transmembrane region" description="Helical" evidence="10">
    <location>
        <begin position="300"/>
        <end position="323"/>
    </location>
</feature>
<comment type="function">
    <text evidence="8">Part of the ABC transporter complex GsiABCD involved in glutathione import. Probably responsible for the translocation of the substrate across the membrane.</text>
</comment>
<evidence type="ECO:0000313" key="13">
    <source>
        <dbReference type="Proteomes" id="UP000000442"/>
    </source>
</evidence>
<evidence type="ECO:0000256" key="2">
    <source>
        <dbReference type="ARBA" id="ARBA00009306"/>
    </source>
</evidence>
<dbReference type="AlphaFoldDB" id="C0QDJ0"/>
<dbReference type="eggNOG" id="COG0601">
    <property type="taxonomic scope" value="Bacteria"/>
</dbReference>
<dbReference type="Pfam" id="PF19300">
    <property type="entry name" value="BPD_transp_1_N"/>
    <property type="match status" value="1"/>
</dbReference>
<feature type="domain" description="ABC transmembrane type-1" evidence="11">
    <location>
        <begin position="118"/>
        <end position="316"/>
    </location>
</feature>
<accession>C0QDJ0</accession>
<dbReference type="STRING" id="177437.HRM2_21560"/>
<feature type="transmembrane region" description="Helical" evidence="10">
    <location>
        <begin position="197"/>
        <end position="217"/>
    </location>
</feature>
<comment type="similarity">
    <text evidence="2 10">Belongs to the binding-protein-dependent transport system permease family.</text>
</comment>
<feature type="transmembrane region" description="Helical" evidence="10">
    <location>
        <begin position="123"/>
        <end position="146"/>
    </location>
</feature>
<dbReference type="InterPro" id="IPR035906">
    <property type="entry name" value="MetI-like_sf"/>
</dbReference>
<feature type="transmembrane region" description="Helical" evidence="10">
    <location>
        <begin position="34"/>
        <end position="53"/>
    </location>
</feature>
<evidence type="ECO:0000313" key="12">
    <source>
        <dbReference type="EMBL" id="ACN15254.1"/>
    </source>
</evidence>
<keyword evidence="3 10" id="KW-0813">Transport</keyword>
<evidence type="ECO:0000259" key="11">
    <source>
        <dbReference type="PROSITE" id="PS50928"/>
    </source>
</evidence>
<feature type="transmembrane region" description="Helical" evidence="10">
    <location>
        <begin position="251"/>
        <end position="279"/>
    </location>
</feature>
<evidence type="ECO:0000256" key="5">
    <source>
        <dbReference type="ARBA" id="ARBA00022692"/>
    </source>
</evidence>
<name>C0QDJ0_DESAH</name>
<comment type="subcellular location">
    <subcellularLocation>
        <location evidence="1 10">Cell membrane</location>
        <topology evidence="1 10">Multi-pass membrane protein</topology>
    </subcellularLocation>
</comment>
<keyword evidence="5 10" id="KW-0812">Transmembrane</keyword>
<dbReference type="CDD" id="cd06261">
    <property type="entry name" value="TM_PBP2"/>
    <property type="match status" value="1"/>
</dbReference>
<feature type="transmembrane region" description="Helical" evidence="10">
    <location>
        <begin position="166"/>
        <end position="185"/>
    </location>
</feature>
<dbReference type="EMBL" id="CP001087">
    <property type="protein sequence ID" value="ACN15254.1"/>
    <property type="molecule type" value="Genomic_DNA"/>
</dbReference>
<dbReference type="GO" id="GO:0005886">
    <property type="term" value="C:plasma membrane"/>
    <property type="evidence" value="ECO:0007669"/>
    <property type="project" value="UniProtKB-SubCell"/>
</dbReference>
<dbReference type="Gene3D" id="1.10.3720.10">
    <property type="entry name" value="MetI-like"/>
    <property type="match status" value="1"/>
</dbReference>
<gene>
    <name evidence="12" type="primary">dppB1</name>
    <name evidence="12" type="ordered locus">HRM2_21560</name>
</gene>
<evidence type="ECO:0000256" key="9">
    <source>
        <dbReference type="ARBA" id="ARBA00041107"/>
    </source>
</evidence>
<dbReference type="GO" id="GO:0055085">
    <property type="term" value="P:transmembrane transport"/>
    <property type="evidence" value="ECO:0007669"/>
    <property type="project" value="InterPro"/>
</dbReference>
<dbReference type="PROSITE" id="PS50928">
    <property type="entry name" value="ABC_TM1"/>
    <property type="match status" value="1"/>
</dbReference>
<evidence type="ECO:0000256" key="3">
    <source>
        <dbReference type="ARBA" id="ARBA00022448"/>
    </source>
</evidence>
<dbReference type="PANTHER" id="PTHR43163">
    <property type="entry name" value="DIPEPTIDE TRANSPORT SYSTEM PERMEASE PROTEIN DPPB-RELATED"/>
    <property type="match status" value="1"/>
</dbReference>
<evidence type="ECO:0000256" key="6">
    <source>
        <dbReference type="ARBA" id="ARBA00022989"/>
    </source>
</evidence>
<protein>
    <recommendedName>
        <fullName evidence="9">Glutathione transport system permease protein GsiC</fullName>
    </recommendedName>
</protein>
<dbReference type="Pfam" id="PF00528">
    <property type="entry name" value="BPD_transp_1"/>
    <property type="match status" value="1"/>
</dbReference>
<reference evidence="12 13" key="1">
    <citation type="journal article" date="2009" name="Environ. Microbiol.">
        <title>Genome sequence of Desulfobacterium autotrophicum HRM2, a marine sulfate reducer oxidizing organic carbon completely to carbon dioxide.</title>
        <authorList>
            <person name="Strittmatter A.W."/>
            <person name="Liesegang H."/>
            <person name="Rabus R."/>
            <person name="Decker I."/>
            <person name="Amann J."/>
            <person name="Andres S."/>
            <person name="Henne A."/>
            <person name="Fricke W.F."/>
            <person name="Martinez-Arias R."/>
            <person name="Bartels D."/>
            <person name="Goesmann A."/>
            <person name="Krause L."/>
            <person name="Puehler A."/>
            <person name="Klenk H.P."/>
            <person name="Richter M."/>
            <person name="Schuler M."/>
            <person name="Gloeckner F.O."/>
            <person name="Meyerdierks A."/>
            <person name="Gottschalk G."/>
            <person name="Amann R."/>
        </authorList>
    </citation>
    <scope>NUCLEOTIDE SEQUENCE [LARGE SCALE GENOMIC DNA]</scope>
    <source>
        <strain evidence="13">ATCC 43914 / DSM 3382 / HRM2</strain>
    </source>
</reference>
<evidence type="ECO:0000256" key="7">
    <source>
        <dbReference type="ARBA" id="ARBA00023136"/>
    </source>
</evidence>
<keyword evidence="13" id="KW-1185">Reference proteome</keyword>
<keyword evidence="6 10" id="KW-1133">Transmembrane helix</keyword>
<dbReference type="KEGG" id="dat:HRM2_21560"/>
<dbReference type="Proteomes" id="UP000000442">
    <property type="component" value="Chromosome"/>
</dbReference>
<evidence type="ECO:0000256" key="1">
    <source>
        <dbReference type="ARBA" id="ARBA00004651"/>
    </source>
</evidence>
<dbReference type="InterPro" id="IPR045621">
    <property type="entry name" value="BPD_transp_1_N"/>
</dbReference>
<evidence type="ECO:0000256" key="4">
    <source>
        <dbReference type="ARBA" id="ARBA00022475"/>
    </source>
</evidence>
<dbReference type="PANTHER" id="PTHR43163:SF5">
    <property type="entry name" value="GLUTATHIONE TRANSPORT SYSTEM PERMEASE PROTEIN GSIC"/>
    <property type="match status" value="1"/>
</dbReference>
<evidence type="ECO:0000256" key="10">
    <source>
        <dbReference type="RuleBase" id="RU363032"/>
    </source>
</evidence>
<dbReference type="InterPro" id="IPR000515">
    <property type="entry name" value="MetI-like"/>
</dbReference>
<keyword evidence="4" id="KW-1003">Cell membrane</keyword>
<proteinExistence type="inferred from homology"/>
<sequence>MSGGYSPFPSAGPRRVSSKKAEFMLKYFFKRCMAILPVLFVVSVLAFAFVHLLPGDPARMMAGDDADEATIEMLRTELGLDRPLPVQYLTYMGKLVRGDLGISLRTNLTVFDELKLRYLPTMYLAFAGMAWSVVIGIFFGAVAAIYSGKWQDYTAMMVSVSGISVPQFWLGLLAIQLFSVHLGWLPVAGYTGKFSELILPSFTLGATVAAIMARFTLSAFLDVLGEEYISTARAKGVTETLVMWKHAFRNALIPVITMVGLQFGFLLGGSVVVETVFAWPGLGRYMIEAVAVRDYPVLQALLLLYSFHFVFINLVVDMVYALINPEIRYE</sequence>
<dbReference type="SUPFAM" id="SSF161098">
    <property type="entry name" value="MetI-like"/>
    <property type="match status" value="1"/>
</dbReference>
<organism evidence="12 13">
    <name type="scientific">Desulforapulum autotrophicum (strain ATCC 43914 / DSM 3382 / VKM B-1955 / HRM2)</name>
    <name type="common">Desulfobacterium autotrophicum</name>
    <dbReference type="NCBI Taxonomy" id="177437"/>
    <lineage>
        <taxon>Bacteria</taxon>
        <taxon>Pseudomonadati</taxon>
        <taxon>Thermodesulfobacteriota</taxon>
        <taxon>Desulfobacteria</taxon>
        <taxon>Desulfobacterales</taxon>
        <taxon>Desulfobacteraceae</taxon>
        <taxon>Desulforapulum</taxon>
    </lineage>
</organism>
<evidence type="ECO:0000256" key="8">
    <source>
        <dbReference type="ARBA" id="ARBA00037215"/>
    </source>
</evidence>
<dbReference type="HOGENOM" id="CLU_036879_0_1_7"/>
<keyword evidence="7 10" id="KW-0472">Membrane</keyword>